<dbReference type="Pfam" id="PF00646">
    <property type="entry name" value="F-box"/>
    <property type="match status" value="1"/>
</dbReference>
<feature type="domain" description="F-box" evidence="1">
    <location>
        <begin position="6"/>
        <end position="34"/>
    </location>
</feature>
<evidence type="ECO:0000313" key="3">
    <source>
        <dbReference type="Proteomes" id="UP000192596"/>
    </source>
</evidence>
<accession>A0A1V8SMI1</accession>
<dbReference type="InterPro" id="IPR001810">
    <property type="entry name" value="F-box_dom"/>
</dbReference>
<dbReference type="AlphaFoldDB" id="A0A1V8SMI1"/>
<sequence length="429" mass="47922">MGVSLIEDLPEEVLDNVLAGLTLPEICNLRICSRIMGVKTAQPRYKAHFRRTKVGLERAQLALFVGITKNQGLGCIVEDLTLEGMLAKSSVSWPYQHDVHSPLRLSTSKSKACIALLSEALRNIQSANGDVRRLRSLTLRVVDARERIHSWYDPTRFVVIRDRWRPIWNCASTSFNIAISALAESGTSVEQMRILDNNSEQRGSLASSTLHMVMQRKQIRTAMPLRALKQLSLSLSDPDVSSQLLGLRFALEVCPELEALALHQFSIGAKYLSNTQYTPAARCGIREFWKLPESAEENLTGVFGSALSARTLPRLKSLRLDGVYTTGEDLIRFVQRTTPHSLRLQQIKLVTGSYAALFDYCTAQTSPVTTLDLKNLYEGALKVTFDSTDSYDLRSEGGAIRNAISYHTASPPRTRFETEPMIQQLYGPF</sequence>
<gene>
    <name evidence="2" type="ORF">B0A48_13724</name>
</gene>
<dbReference type="OrthoDB" id="3438345at2759"/>
<reference evidence="3" key="1">
    <citation type="submission" date="2017-03" db="EMBL/GenBank/DDBJ databases">
        <title>Genomes of endolithic fungi from Antarctica.</title>
        <authorList>
            <person name="Coleine C."/>
            <person name="Masonjones S."/>
            <person name="Stajich J.E."/>
        </authorList>
    </citation>
    <scope>NUCLEOTIDE SEQUENCE [LARGE SCALE GENOMIC DNA]</scope>
    <source>
        <strain evidence="3">CCFEE 5527</strain>
    </source>
</reference>
<proteinExistence type="predicted"/>
<keyword evidence="3" id="KW-1185">Reference proteome</keyword>
<dbReference type="InParanoid" id="A0A1V8SMI1"/>
<evidence type="ECO:0000313" key="2">
    <source>
        <dbReference type="EMBL" id="OQO00376.1"/>
    </source>
</evidence>
<dbReference type="EMBL" id="NAJO01000035">
    <property type="protein sequence ID" value="OQO00376.1"/>
    <property type="molecule type" value="Genomic_DNA"/>
</dbReference>
<comment type="caution">
    <text evidence="2">The sequence shown here is derived from an EMBL/GenBank/DDBJ whole genome shotgun (WGS) entry which is preliminary data.</text>
</comment>
<organism evidence="2 3">
    <name type="scientific">Cryoendolithus antarcticus</name>
    <dbReference type="NCBI Taxonomy" id="1507870"/>
    <lineage>
        <taxon>Eukaryota</taxon>
        <taxon>Fungi</taxon>
        <taxon>Dikarya</taxon>
        <taxon>Ascomycota</taxon>
        <taxon>Pezizomycotina</taxon>
        <taxon>Dothideomycetes</taxon>
        <taxon>Dothideomycetidae</taxon>
        <taxon>Cladosporiales</taxon>
        <taxon>Cladosporiaceae</taxon>
        <taxon>Cryoendolithus</taxon>
    </lineage>
</organism>
<protein>
    <recommendedName>
        <fullName evidence="1">F-box domain-containing protein</fullName>
    </recommendedName>
</protein>
<evidence type="ECO:0000259" key="1">
    <source>
        <dbReference type="Pfam" id="PF00646"/>
    </source>
</evidence>
<name>A0A1V8SMI1_9PEZI</name>
<dbReference type="Proteomes" id="UP000192596">
    <property type="component" value="Unassembled WGS sequence"/>
</dbReference>